<dbReference type="InterPro" id="IPR008979">
    <property type="entry name" value="Galactose-bd-like_sf"/>
</dbReference>
<dbReference type="GO" id="GO:0005975">
    <property type="term" value="P:carbohydrate metabolic process"/>
    <property type="evidence" value="ECO:0007669"/>
    <property type="project" value="InterPro"/>
</dbReference>
<evidence type="ECO:0000313" key="4">
    <source>
        <dbReference type="Proteomes" id="UP000636938"/>
    </source>
</evidence>
<evidence type="ECO:0000313" key="3">
    <source>
        <dbReference type="EMBL" id="MBD7952599.1"/>
    </source>
</evidence>
<dbReference type="EMBL" id="JACSQS010000001">
    <property type="protein sequence ID" value="MBD7952599.1"/>
    <property type="molecule type" value="Genomic_DNA"/>
</dbReference>
<dbReference type="InterPro" id="IPR000421">
    <property type="entry name" value="FA58C"/>
</dbReference>
<proteinExistence type="predicted"/>
<protein>
    <submittedName>
        <fullName evidence="3">Discoidin domain-containing protein</fullName>
    </submittedName>
</protein>
<reference evidence="3 4" key="1">
    <citation type="submission" date="2020-08" db="EMBL/GenBank/DDBJ databases">
        <title>A Genomic Blueprint of the Chicken Gut Microbiome.</title>
        <authorList>
            <person name="Gilroy R."/>
            <person name="Ravi A."/>
            <person name="Getino M."/>
            <person name="Pursley I."/>
            <person name="Horton D.L."/>
            <person name="Alikhan N.-F."/>
            <person name="Baker D."/>
            <person name="Gharbi K."/>
            <person name="Hall N."/>
            <person name="Watson M."/>
            <person name="Adriaenssens E.M."/>
            <person name="Foster-Nyarko E."/>
            <person name="Jarju S."/>
            <person name="Secka A."/>
            <person name="Antonio M."/>
            <person name="Oren A."/>
            <person name="Chaudhuri R."/>
            <person name="La Ragione R.M."/>
            <person name="Hildebrand F."/>
            <person name="Pallen M.J."/>
        </authorList>
    </citation>
    <scope>NUCLEOTIDE SEQUENCE [LARGE SCALE GENOMIC DNA]</scope>
    <source>
        <strain evidence="3 4">Sa5BUN4</strain>
    </source>
</reference>
<dbReference type="InterPro" id="IPR008928">
    <property type="entry name" value="6-hairpin_glycosidase_sf"/>
</dbReference>
<dbReference type="PROSITE" id="PS50022">
    <property type="entry name" value="FA58C_3"/>
    <property type="match status" value="1"/>
</dbReference>
<accession>A0A8X8K0Q8</accession>
<gene>
    <name evidence="3" type="ORF">H9654_00120</name>
</gene>
<evidence type="ECO:0000259" key="2">
    <source>
        <dbReference type="PROSITE" id="PS50022"/>
    </source>
</evidence>
<comment type="caution">
    <text evidence="3">The sequence shown here is derived from an EMBL/GenBank/DDBJ whole genome shotgun (WGS) entry which is preliminary data.</text>
</comment>
<feature type="signal peptide" evidence="1">
    <location>
        <begin position="1"/>
        <end position="29"/>
    </location>
</feature>
<feature type="chain" id="PRO_5036442908" evidence="1">
    <location>
        <begin position="30"/>
        <end position="1039"/>
    </location>
</feature>
<dbReference type="Gene3D" id="1.50.10.10">
    <property type="match status" value="1"/>
</dbReference>
<evidence type="ECO:0000256" key="1">
    <source>
        <dbReference type="SAM" id="SignalP"/>
    </source>
</evidence>
<keyword evidence="1" id="KW-0732">Signal</keyword>
<dbReference type="Pfam" id="PF22633">
    <property type="entry name" value="F5_F8_type_C_2"/>
    <property type="match status" value="1"/>
</dbReference>
<dbReference type="SUPFAM" id="SSF48208">
    <property type="entry name" value="Six-hairpin glycosidases"/>
    <property type="match status" value="1"/>
</dbReference>
<feature type="domain" description="F5/8 type C" evidence="2">
    <location>
        <begin position="23"/>
        <end position="164"/>
    </location>
</feature>
<keyword evidence="4" id="KW-1185">Reference proteome</keyword>
<dbReference type="SUPFAM" id="SSF49785">
    <property type="entry name" value="Galactose-binding domain-like"/>
    <property type="match status" value="1"/>
</dbReference>
<organism evidence="3 4">
    <name type="scientific">Stenotrophomonas lacuserhaii</name>
    <dbReference type="NCBI Taxonomy" id="2760084"/>
    <lineage>
        <taxon>Bacteria</taxon>
        <taxon>Pseudomonadati</taxon>
        <taxon>Pseudomonadota</taxon>
        <taxon>Gammaproteobacteria</taxon>
        <taxon>Lysobacterales</taxon>
        <taxon>Lysobacteraceae</taxon>
        <taxon>Stenotrophomonas</taxon>
    </lineage>
</organism>
<name>A0A8X8K0Q8_9GAMM</name>
<sequence>MLHAGNRKTIRAVTAGVARLLLLPTLAWAGICSAQELAPRSQWQASSSSQQVATMAIGHLIDNDPKTVTGGAFSPGHWFQIDVGRPALLGGVRITWDVSNPEGYTLQTSLDGKQWDVAYTMGDSLGGIETLFFAPRRARYLRVASPERTSDWGVSILEMEPLDTRDSARVAGLAAEPSAALWQGGSAVTIPSDAQGRHVLAIGLPRALATAGLVVDWADSAHGAAQLEVQDADGKWTVLARDPQAGSRQQSWLAGNAAVDAHSLRLRVEGDAPSVERIRLLGPAAVMTPMKRYQVAASGAQRALAPASLLLQQTYWTAVGVHAGVQKSIFDEYGNIEAFKGAPLVQPIWRADGGTATGATAQPVRHALRDGWKPMPSAAWLPQPGLELRSEAFAIELGGQPVTLVRHRLHNTGTTAINGTLTLAVRPMQMNPPWQNGGLSPIGEIAVDGRTVSVNGRRLLQSLTAVDEAGAAPFGADGSSEISGAIAGGQLPHAQSAQDADGLAAAALAYRVALRPGASRSVVVAFPLGTAPAAADGSLPQAPPLQLADTAKEPDAHFDALAARASADWQARLGQVGLRLPDNSLVDMLRAQAAYMLINQTGPAMQPGPRNYNRSFIRDGMATSAVLLRMGEASVARDYLAWYSAHGVHANGLVSPILNNDGSVNTGFGSDIEYDSQGQYISLVADVARLDGGPESVRAYLPKVKAAMRFLQELRERTLVPGYMAGHPAPERFAGILAPSISHEGYPAPTHSYWDDYWGIKGWHDGAWLAESLGDPETAAWAREQGRLLHDAVAASIRATMAWKGIDFIPSSADLGDGDPTGVSIALDPTGAQDVLPDAALRTTFARYLDDVRKRARPGALYAYTPYEIRNVLSYVHLGQPEAANELLIGLLHDRRPLEWQVLAEVVHSRLRFPRYLGDMPHTWIGAEYGRTLFGMLMREDDDALSLLPGTPASWLADDGLSVERLPTAHGTLKLDARQRDGVLTVALGEGLHAGTAVRVWWPSRTRPREIRVDGRRVDAFDADGVLLPRAFKHLQARW</sequence>
<dbReference type="Gene3D" id="2.60.120.260">
    <property type="entry name" value="Galactose-binding domain-like"/>
    <property type="match status" value="1"/>
</dbReference>
<dbReference type="InterPro" id="IPR012341">
    <property type="entry name" value="6hp_glycosidase-like_sf"/>
</dbReference>
<dbReference type="AlphaFoldDB" id="A0A8X8K0Q8"/>
<dbReference type="Proteomes" id="UP000636938">
    <property type="component" value="Unassembled WGS sequence"/>
</dbReference>